<reference evidence="2 3" key="1">
    <citation type="submission" date="2020-09" db="EMBL/GenBank/DDBJ databases">
        <authorList>
            <person name="Yoon J.-W."/>
        </authorList>
    </citation>
    <scope>NUCLEOTIDE SEQUENCE [LARGE SCALE GENOMIC DNA]</scope>
    <source>
        <strain evidence="2 3">KMU-140</strain>
    </source>
</reference>
<proteinExistence type="predicted"/>
<dbReference type="InterPro" id="IPR016181">
    <property type="entry name" value="Acyl_CoA_acyltransferase"/>
</dbReference>
<name>A0ABR8KRS6_9SPHN</name>
<keyword evidence="3" id="KW-1185">Reference proteome</keyword>
<dbReference type="PANTHER" id="PTHR47017">
    <property type="entry name" value="ACYL-COA"/>
    <property type="match status" value="1"/>
</dbReference>
<sequence>MARRRPPVAQLDYQHGRSPRKSPEERRCAHFGGRRPPVSESDPAPNELTVRLAPSVGQFEADAWNALGGHRNPFVSHEFLTAMEDSGSVGEGTGWDPVPVVITDAHDNLLAAMPSYAKGHSQGEYVFDHSWADALQRAGRNYYPKLQIAAPFTPASGPRLLFSDESLAPHLLKGAEAVCLQNGLSSAHATFVEADQVPLFEAGDWLIRDDIQFHWINRDYTSFDGFLDALASRKRKNLRKERAAAQDGLKIVHLSGDDIKPEHWDAFWVFYQDTGARKWGTPYLTREAFTLLGERMGERIVLILAYDDELPIAGALNFVGAEALYGRYWGCTQDVRFLHFELCYYQAIDIAIELGLPRVEAGAQGGHKLARGYEPVPTHSAHWLADPGFREAVADFLVRERDGVATDKLFLGERTPFKKS</sequence>
<evidence type="ECO:0000313" key="3">
    <source>
        <dbReference type="Proteomes" id="UP000635384"/>
    </source>
</evidence>
<dbReference type="Gene3D" id="3.40.630.30">
    <property type="match status" value="1"/>
</dbReference>
<evidence type="ECO:0000313" key="2">
    <source>
        <dbReference type="EMBL" id="MBD2843415.1"/>
    </source>
</evidence>
<feature type="region of interest" description="Disordered" evidence="1">
    <location>
        <begin position="1"/>
        <end position="46"/>
    </location>
</feature>
<dbReference type="InterPro" id="IPR007434">
    <property type="entry name" value="FemAB-like"/>
</dbReference>
<dbReference type="SUPFAM" id="SSF55729">
    <property type="entry name" value="Acyl-CoA N-acyltransferases (Nat)"/>
    <property type="match status" value="1"/>
</dbReference>
<protein>
    <submittedName>
        <fullName evidence="2">N-acetyltransferase</fullName>
    </submittedName>
</protein>
<dbReference type="Proteomes" id="UP000635384">
    <property type="component" value="Unassembled WGS sequence"/>
</dbReference>
<dbReference type="Pfam" id="PF04339">
    <property type="entry name" value="FemAB_like"/>
    <property type="match status" value="1"/>
</dbReference>
<gene>
    <name evidence="2" type="ORF">IB285_14230</name>
</gene>
<evidence type="ECO:0000256" key="1">
    <source>
        <dbReference type="SAM" id="MobiDB-lite"/>
    </source>
</evidence>
<organism evidence="2 3">
    <name type="scientific">Erythrobacter rubeus</name>
    <dbReference type="NCBI Taxonomy" id="2760803"/>
    <lineage>
        <taxon>Bacteria</taxon>
        <taxon>Pseudomonadati</taxon>
        <taxon>Pseudomonadota</taxon>
        <taxon>Alphaproteobacteria</taxon>
        <taxon>Sphingomonadales</taxon>
        <taxon>Erythrobacteraceae</taxon>
        <taxon>Erythrobacter/Porphyrobacter group</taxon>
        <taxon>Erythrobacter</taxon>
    </lineage>
</organism>
<dbReference type="PANTHER" id="PTHR47017:SF1">
    <property type="entry name" value="ACYL-COA"/>
    <property type="match status" value="1"/>
</dbReference>
<comment type="caution">
    <text evidence="2">The sequence shown here is derived from an EMBL/GenBank/DDBJ whole genome shotgun (WGS) entry which is preliminary data.</text>
</comment>
<accession>A0ABR8KRS6</accession>
<dbReference type="EMBL" id="JACXLC010000001">
    <property type="protein sequence ID" value="MBD2843415.1"/>
    <property type="molecule type" value="Genomic_DNA"/>
</dbReference>